<dbReference type="EMBL" id="JAZEWV010000020">
    <property type="protein sequence ID" value="MEE4544698.1"/>
    <property type="molecule type" value="Genomic_DNA"/>
</dbReference>
<dbReference type="PANTHER" id="PTHR10803">
    <property type="entry name" value="ARSENICAL PUMP-DRIVING ATPASE ARSENITE-TRANSLOCATING ATPASE"/>
    <property type="match status" value="1"/>
</dbReference>
<evidence type="ECO:0000313" key="4">
    <source>
        <dbReference type="Proteomes" id="UP001344658"/>
    </source>
</evidence>
<evidence type="ECO:0000259" key="2">
    <source>
        <dbReference type="Pfam" id="PF02374"/>
    </source>
</evidence>
<gene>
    <name evidence="3" type="ORF">V2S66_22330</name>
</gene>
<comment type="caution">
    <text evidence="3">The sequence shown here is derived from an EMBL/GenBank/DDBJ whole genome shotgun (WGS) entry which is preliminary data.</text>
</comment>
<proteinExistence type="predicted"/>
<accession>A0ABU7PFV4</accession>
<feature type="compositionally biased region" description="Basic and acidic residues" evidence="1">
    <location>
        <begin position="366"/>
        <end position="376"/>
    </location>
</feature>
<feature type="compositionally biased region" description="Acidic residues" evidence="1">
    <location>
        <begin position="309"/>
        <end position="327"/>
    </location>
</feature>
<dbReference type="Pfam" id="PF02374">
    <property type="entry name" value="ArsA_ATPase"/>
    <property type="match status" value="1"/>
</dbReference>
<feature type="region of interest" description="Disordered" evidence="1">
    <location>
        <begin position="309"/>
        <end position="376"/>
    </location>
</feature>
<protein>
    <submittedName>
        <fullName evidence="3">ArsA family ATPase</fullName>
    </submittedName>
</protein>
<dbReference type="Gene3D" id="3.40.50.300">
    <property type="entry name" value="P-loop containing nucleotide triphosphate hydrolases"/>
    <property type="match status" value="1"/>
</dbReference>
<name>A0ABU7PFV4_9ACTN</name>
<dbReference type="PANTHER" id="PTHR10803:SF26">
    <property type="entry name" value="ANION TRANSPORTER ATPASE-RELATED"/>
    <property type="match status" value="1"/>
</dbReference>
<dbReference type="RefSeq" id="WP_330797722.1">
    <property type="nucleotide sequence ID" value="NZ_JAZEWV010000020.1"/>
</dbReference>
<dbReference type="InterPro" id="IPR016300">
    <property type="entry name" value="ATPase_ArsA/GET3"/>
</dbReference>
<feature type="domain" description="ArsA/GET3 Anion-transporting ATPase-like" evidence="2">
    <location>
        <begin position="19"/>
        <end position="290"/>
    </location>
</feature>
<dbReference type="InterPro" id="IPR025723">
    <property type="entry name" value="ArsA/GET3_ATPase-like"/>
</dbReference>
<dbReference type="SUPFAM" id="SSF52540">
    <property type="entry name" value="P-loop containing nucleoside triphosphate hydrolases"/>
    <property type="match status" value="1"/>
</dbReference>
<sequence>MSLDSPVLEIDPLLDDPKTRIIVCCGSGGVGKTTTAAALGVRAAERGRTAVVLTIDPARRLAQSMGLTELDNTPREVAGIDRSAGGSLHAMMLDMKRTFDEVVVQHSDQERARAILENPFYQSLSAGFAGTQEYMAMEKLGQLRAQDAWDLIIVDTPPSRSALDFLDAPKRLGSFLDGRFIKLLMAPAKVGGRAGVKFLNIGMSMMTGTLSKVMGASLLRDVQTFVAAMDTMFGGFRTRADATYRLLQAPGTAFLVVAAPERDALREAAYFVERLAAEDMPLAGLVLNRVHGSGAGRLTAERALAAAESLEDAADAAEGADTEEGAEAEAGGRDAAGGPENLDGARIVDHPSGKTVPGATGGGNRTEGDHRQDQDRTDRFTAGLLRLHAERMQVVARERRTRDRFVSVHPEVPMVDVTALPGDVHDLEGLRAIGLRLGGDEPAAA</sequence>
<keyword evidence="4" id="KW-1185">Reference proteome</keyword>
<evidence type="ECO:0000256" key="1">
    <source>
        <dbReference type="SAM" id="MobiDB-lite"/>
    </source>
</evidence>
<reference evidence="3 4" key="1">
    <citation type="submission" date="2023-12" db="EMBL/GenBank/DDBJ databases">
        <title>Streptomyces sp. V4-01.</title>
        <authorList>
            <person name="Somphong A."/>
            <person name="Phongsopitanun W."/>
        </authorList>
    </citation>
    <scope>NUCLEOTIDE SEQUENCE [LARGE SCALE GENOMIC DNA]</scope>
    <source>
        <strain evidence="3 4">V4-01</strain>
    </source>
</reference>
<organism evidence="3 4">
    <name type="scientific">Actinacidiphila polyblastidii</name>
    <dbReference type="NCBI Taxonomy" id="3110430"/>
    <lineage>
        <taxon>Bacteria</taxon>
        <taxon>Bacillati</taxon>
        <taxon>Actinomycetota</taxon>
        <taxon>Actinomycetes</taxon>
        <taxon>Kitasatosporales</taxon>
        <taxon>Streptomycetaceae</taxon>
        <taxon>Actinacidiphila</taxon>
    </lineage>
</organism>
<evidence type="ECO:0000313" key="3">
    <source>
        <dbReference type="EMBL" id="MEE4544698.1"/>
    </source>
</evidence>
<dbReference type="InterPro" id="IPR027417">
    <property type="entry name" value="P-loop_NTPase"/>
</dbReference>
<dbReference type="Proteomes" id="UP001344658">
    <property type="component" value="Unassembled WGS sequence"/>
</dbReference>
<dbReference type="CDD" id="cd02035">
    <property type="entry name" value="ArsA"/>
    <property type="match status" value="1"/>
</dbReference>